<dbReference type="Proteomes" id="UP001174909">
    <property type="component" value="Unassembled WGS sequence"/>
</dbReference>
<dbReference type="AlphaFoldDB" id="A0AA35SPS5"/>
<accession>A0AA35SPS5</accession>
<dbReference type="EMBL" id="CASHTH010002616">
    <property type="protein sequence ID" value="CAI8032686.1"/>
    <property type="molecule type" value="Genomic_DNA"/>
</dbReference>
<gene>
    <name evidence="1" type="ORF">GBAR_LOCUS18455</name>
</gene>
<reference evidence="1" key="1">
    <citation type="submission" date="2023-03" db="EMBL/GenBank/DDBJ databases">
        <authorList>
            <person name="Steffen K."/>
            <person name="Cardenas P."/>
        </authorList>
    </citation>
    <scope>NUCLEOTIDE SEQUENCE</scope>
</reference>
<name>A0AA35SPS5_GEOBA</name>
<keyword evidence="2" id="KW-1185">Reference proteome</keyword>
<comment type="caution">
    <text evidence="1">The sequence shown here is derived from an EMBL/GenBank/DDBJ whole genome shotgun (WGS) entry which is preliminary data.</text>
</comment>
<evidence type="ECO:0000313" key="1">
    <source>
        <dbReference type="EMBL" id="CAI8032686.1"/>
    </source>
</evidence>
<evidence type="ECO:0000313" key="2">
    <source>
        <dbReference type="Proteomes" id="UP001174909"/>
    </source>
</evidence>
<protein>
    <submittedName>
        <fullName evidence="1">Uncharacterized protein</fullName>
    </submittedName>
</protein>
<sequence length="124" mass="13787">MASAWSLGLWNGGELVCNQFFNHSFSLLFSSLPSSSPTQGVDNSRRLTAIHETAHIDQFFWGVATEEPPSEYLVESLKLVEATLRTDGRPVMAIPTWCVRLWSVLQSWMTGLTLTGLTCPLNLD</sequence>
<proteinExistence type="predicted"/>
<organism evidence="1 2">
    <name type="scientific">Geodia barretti</name>
    <name type="common">Barrett's horny sponge</name>
    <dbReference type="NCBI Taxonomy" id="519541"/>
    <lineage>
        <taxon>Eukaryota</taxon>
        <taxon>Metazoa</taxon>
        <taxon>Porifera</taxon>
        <taxon>Demospongiae</taxon>
        <taxon>Heteroscleromorpha</taxon>
        <taxon>Tetractinellida</taxon>
        <taxon>Astrophorina</taxon>
        <taxon>Geodiidae</taxon>
        <taxon>Geodia</taxon>
    </lineage>
</organism>